<dbReference type="Proteomes" id="UP000640052">
    <property type="component" value="Unassembled WGS sequence"/>
</dbReference>
<keyword evidence="2" id="KW-1185">Reference proteome</keyword>
<protein>
    <submittedName>
        <fullName evidence="1">Uncharacterized protein</fullName>
    </submittedName>
</protein>
<organism evidence="1 2">
    <name type="scientific">Acrocarpospora phusangensis</name>
    <dbReference type="NCBI Taxonomy" id="1070424"/>
    <lineage>
        <taxon>Bacteria</taxon>
        <taxon>Bacillati</taxon>
        <taxon>Actinomycetota</taxon>
        <taxon>Actinomycetes</taxon>
        <taxon>Streptosporangiales</taxon>
        <taxon>Streptosporangiaceae</taxon>
        <taxon>Acrocarpospora</taxon>
    </lineage>
</organism>
<gene>
    <name evidence="1" type="ORF">Aph01nite_33130</name>
</gene>
<reference evidence="1" key="1">
    <citation type="submission" date="2021-01" db="EMBL/GenBank/DDBJ databases">
        <title>Whole genome shotgun sequence of Acrocarpospora phusangensis NBRC 108782.</title>
        <authorList>
            <person name="Komaki H."/>
            <person name="Tamura T."/>
        </authorList>
    </citation>
    <scope>NUCLEOTIDE SEQUENCE</scope>
    <source>
        <strain evidence="1">NBRC 108782</strain>
    </source>
</reference>
<name>A0A919QCP6_9ACTN</name>
<accession>A0A919QCP6</accession>
<sequence>MPEVQGVARGVELWALLFAPSPFPAGKEVKIVWRMTGSGPLTVAATLPDGTAAQLKWGPEEHGDSNWERPGEEWGTGFVFPKAGCWKFHLTRTAGDGDVWLPVA</sequence>
<evidence type="ECO:0000313" key="2">
    <source>
        <dbReference type="Proteomes" id="UP000640052"/>
    </source>
</evidence>
<dbReference type="EMBL" id="BOOA01000024">
    <property type="protein sequence ID" value="GIH25003.1"/>
    <property type="molecule type" value="Genomic_DNA"/>
</dbReference>
<evidence type="ECO:0000313" key="1">
    <source>
        <dbReference type="EMBL" id="GIH25003.1"/>
    </source>
</evidence>
<proteinExistence type="predicted"/>
<dbReference type="AlphaFoldDB" id="A0A919QCP6"/>
<comment type="caution">
    <text evidence="1">The sequence shown here is derived from an EMBL/GenBank/DDBJ whole genome shotgun (WGS) entry which is preliminary data.</text>
</comment>